<dbReference type="Gene3D" id="1.10.220.10">
    <property type="entry name" value="Annexin"/>
    <property type="match status" value="4"/>
</dbReference>
<dbReference type="InterPro" id="IPR001464">
    <property type="entry name" value="Annexin"/>
</dbReference>
<dbReference type="GO" id="GO:0005544">
    <property type="term" value="F:calcium-dependent phospholipid binding"/>
    <property type="evidence" value="ECO:0007669"/>
    <property type="project" value="InterPro"/>
</dbReference>
<dbReference type="SUPFAM" id="SSF47874">
    <property type="entry name" value="Annexin"/>
    <property type="match status" value="1"/>
</dbReference>
<sequence>MKQTMLVQLYDFNLFSNFIFNFMSLYRVINSQMQRYLILLQLLLTSKYEIQKQILQIINICQLDMFFPFGMSNFKEQAEKLKKAMKGLGTDEEAIIAISSAHTAEERQQISDAFLGLYGDSLEKIMKKELTGKLEQLLVPLFKGRFTMWAQYINEALKGAGTDEDLLFEMIFLLNDQDQQRVETEYKKLYGKELKKAIENDISGGKWAKLIRAWLNAKNDSNTSPEFIADSLWNAAKGAGTDEQVFMQILANCKPEVYHQACEIFQNKHKKDVGSIIKREFSGKSEDAFMAAHYSLLNQRIAIARQIKLAYKGAGTDEDQLIRATVLFSDRVRGNELKEAYKQFGDVLKDTKRDLTGKFEKAVVSLWQM</sequence>
<keyword evidence="2" id="KW-0677">Repeat</keyword>
<dbReference type="Pfam" id="PF22293">
    <property type="entry name" value="ANXE1_4th"/>
    <property type="match status" value="1"/>
</dbReference>
<dbReference type="EMBL" id="KU341431">
    <property type="protein sequence ID" value="AMP46312.1"/>
    <property type="molecule type" value="Genomic_DNA"/>
</dbReference>
<name>A0A142C661_SPIBA</name>
<evidence type="ECO:0000256" key="1">
    <source>
        <dbReference type="ARBA" id="ARBA00007831"/>
    </source>
</evidence>
<dbReference type="Pfam" id="PF00191">
    <property type="entry name" value="Annexin"/>
    <property type="match status" value="3"/>
</dbReference>
<evidence type="ECO:0000256" key="3">
    <source>
        <dbReference type="ARBA" id="ARBA00023216"/>
    </source>
</evidence>
<dbReference type="GO" id="GO:0005737">
    <property type="term" value="C:cytoplasm"/>
    <property type="evidence" value="ECO:0007669"/>
    <property type="project" value="TreeGrafter"/>
</dbReference>
<dbReference type="SMART" id="SM00335">
    <property type="entry name" value="ANX"/>
    <property type="match status" value="4"/>
</dbReference>
<dbReference type="PANTHER" id="PTHR10502">
    <property type="entry name" value="ANNEXIN"/>
    <property type="match status" value="1"/>
</dbReference>
<comment type="similarity">
    <text evidence="1">Belongs to the annexin family.</text>
</comment>
<dbReference type="PRINTS" id="PR00196">
    <property type="entry name" value="ANNEXIN"/>
</dbReference>
<organism evidence="4">
    <name type="scientific">Spironucleus barkhanus</name>
    <dbReference type="NCBI Taxonomy" id="103874"/>
    <lineage>
        <taxon>Eukaryota</taxon>
        <taxon>Metamonada</taxon>
        <taxon>Diplomonadida</taxon>
        <taxon>Hexamitidae</taxon>
        <taxon>Hexamitinae</taxon>
        <taxon>Spironucleus</taxon>
    </lineage>
</organism>
<protein>
    <submittedName>
        <fullName evidence="4">Annexin 9</fullName>
    </submittedName>
</protein>
<keyword evidence="3" id="KW-0041">Annexin</keyword>
<evidence type="ECO:0000256" key="2">
    <source>
        <dbReference type="ARBA" id="ARBA00022737"/>
    </source>
</evidence>
<dbReference type="GO" id="GO:0005886">
    <property type="term" value="C:plasma membrane"/>
    <property type="evidence" value="ECO:0007669"/>
    <property type="project" value="TreeGrafter"/>
</dbReference>
<dbReference type="GO" id="GO:0005509">
    <property type="term" value="F:calcium ion binding"/>
    <property type="evidence" value="ECO:0007669"/>
    <property type="project" value="InterPro"/>
</dbReference>
<accession>A0A142C661</accession>
<dbReference type="InterPro" id="IPR037104">
    <property type="entry name" value="Annexin_sf"/>
</dbReference>
<proteinExistence type="inferred from homology"/>
<dbReference type="AlphaFoldDB" id="A0A142C661"/>
<evidence type="ECO:0000313" key="4">
    <source>
        <dbReference type="EMBL" id="AMP46312.1"/>
    </source>
</evidence>
<dbReference type="GO" id="GO:0001786">
    <property type="term" value="F:phosphatidylserine binding"/>
    <property type="evidence" value="ECO:0007669"/>
    <property type="project" value="TreeGrafter"/>
</dbReference>
<dbReference type="PANTHER" id="PTHR10502:SF102">
    <property type="entry name" value="ANNEXIN B11"/>
    <property type="match status" value="1"/>
</dbReference>
<reference evidence="4" key="1">
    <citation type="submission" date="2015-12" db="EMBL/GenBank/DDBJ databases">
        <title>Comparative cell biology and evolution of annexins in diplomonads.</title>
        <authorList>
            <person name="Einarsson E."/>
            <person name="Astvaldsson A."/>
            <person name="Hultenby K."/>
            <person name="Andersson J.O."/>
            <person name="Svard S.G."/>
            <person name="Jerlstrom-Hultqvist J."/>
        </authorList>
    </citation>
    <scope>NUCLEOTIDE SEQUENCE</scope>
</reference>
<dbReference type="FunFam" id="1.10.220.10:FF:000005">
    <property type="entry name" value="Annexin"/>
    <property type="match status" value="1"/>
</dbReference>
<dbReference type="InterPro" id="IPR018502">
    <property type="entry name" value="Annexin_repeat"/>
</dbReference>
<dbReference type="PROSITE" id="PS51897">
    <property type="entry name" value="ANNEXIN_2"/>
    <property type="match status" value="3"/>
</dbReference>